<evidence type="ECO:0000313" key="6">
    <source>
        <dbReference type="Proteomes" id="UP000270230"/>
    </source>
</evidence>
<dbReference type="PROSITE" id="PS51253">
    <property type="entry name" value="HTH_CENPB"/>
    <property type="match status" value="1"/>
</dbReference>
<evidence type="ECO:0000256" key="1">
    <source>
        <dbReference type="ARBA" id="ARBA00023125"/>
    </source>
</evidence>
<dbReference type="InterPro" id="IPR006600">
    <property type="entry name" value="HTH_CenpB_DNA-bd_dom"/>
</dbReference>
<feature type="domain" description="HTH CENPB-type" evidence="4">
    <location>
        <begin position="100"/>
        <end position="176"/>
    </location>
</feature>
<dbReference type="OrthoDB" id="9909311at2759"/>
<evidence type="ECO:0000259" key="4">
    <source>
        <dbReference type="PROSITE" id="PS51253"/>
    </source>
</evidence>
<dbReference type="Gene3D" id="1.10.10.60">
    <property type="entry name" value="Homeodomain-like"/>
    <property type="match status" value="2"/>
</dbReference>
<dbReference type="InterPro" id="IPR050863">
    <property type="entry name" value="CenT-Element_Derived"/>
</dbReference>
<dbReference type="PANTHER" id="PTHR19303:SF70">
    <property type="entry name" value="HTH CENPB-TYPE DOMAIN-CONTAINING PROTEIN"/>
    <property type="match status" value="1"/>
</dbReference>
<dbReference type="Pfam" id="PF03221">
    <property type="entry name" value="HTH_Tnp_Tc5"/>
    <property type="match status" value="1"/>
</dbReference>
<evidence type="ECO:0000256" key="2">
    <source>
        <dbReference type="ARBA" id="ARBA00023242"/>
    </source>
</evidence>
<evidence type="ECO:0000313" key="5">
    <source>
        <dbReference type="EMBL" id="RMY62354.1"/>
    </source>
</evidence>
<dbReference type="SMART" id="SM00674">
    <property type="entry name" value="CENPB"/>
    <property type="match status" value="1"/>
</dbReference>
<protein>
    <recommendedName>
        <fullName evidence="4">HTH CENPB-type domain-containing protein</fullName>
    </recommendedName>
</protein>
<dbReference type="InterPro" id="IPR009057">
    <property type="entry name" value="Homeodomain-like_sf"/>
</dbReference>
<proteinExistence type="predicted"/>
<dbReference type="Proteomes" id="UP000270230">
    <property type="component" value="Unassembled WGS sequence"/>
</dbReference>
<keyword evidence="2" id="KW-0539">Nucleus</keyword>
<dbReference type="AlphaFoldDB" id="A0A3M7DDR3"/>
<feature type="region of interest" description="Disordered" evidence="3">
    <location>
        <begin position="177"/>
        <end position="215"/>
    </location>
</feature>
<organism evidence="5 6">
    <name type="scientific">Hortaea werneckii</name>
    <name type="common">Black yeast</name>
    <name type="synonym">Cladosporium werneckii</name>
    <dbReference type="NCBI Taxonomy" id="91943"/>
    <lineage>
        <taxon>Eukaryota</taxon>
        <taxon>Fungi</taxon>
        <taxon>Dikarya</taxon>
        <taxon>Ascomycota</taxon>
        <taxon>Pezizomycotina</taxon>
        <taxon>Dothideomycetes</taxon>
        <taxon>Dothideomycetidae</taxon>
        <taxon>Mycosphaerellales</taxon>
        <taxon>Teratosphaeriaceae</taxon>
        <taxon>Hortaea</taxon>
    </lineage>
</organism>
<dbReference type="Pfam" id="PF04218">
    <property type="entry name" value="CENP-B_N"/>
    <property type="match status" value="1"/>
</dbReference>
<gene>
    <name evidence="5" type="ORF">D0865_00476</name>
</gene>
<evidence type="ECO:0000256" key="3">
    <source>
        <dbReference type="SAM" id="MobiDB-lite"/>
    </source>
</evidence>
<dbReference type="InterPro" id="IPR007889">
    <property type="entry name" value="HTH_Psq"/>
</dbReference>
<dbReference type="PANTHER" id="PTHR19303">
    <property type="entry name" value="TRANSPOSON"/>
    <property type="match status" value="1"/>
</dbReference>
<reference evidence="5 6" key="1">
    <citation type="journal article" date="2018" name="BMC Genomics">
        <title>Genomic evidence for intraspecific hybridization in a clonal and extremely halotolerant yeast.</title>
        <authorList>
            <person name="Gostincar C."/>
            <person name="Stajich J.E."/>
            <person name="Zupancic J."/>
            <person name="Zalar P."/>
            <person name="Gunde-Cimerman N."/>
        </authorList>
    </citation>
    <scope>NUCLEOTIDE SEQUENCE [LARGE SCALE GENOMIC DNA]</scope>
    <source>
        <strain evidence="5 6">EXF-151</strain>
    </source>
</reference>
<feature type="compositionally biased region" description="Low complexity" evidence="3">
    <location>
        <begin position="195"/>
        <end position="212"/>
    </location>
</feature>
<accession>A0A3M7DDR3</accession>
<dbReference type="GO" id="GO:0003677">
    <property type="term" value="F:DNA binding"/>
    <property type="evidence" value="ECO:0007669"/>
    <property type="project" value="UniProtKB-KW"/>
</dbReference>
<sequence length="450" mass="49182">MPQWPSMLTSLPTHGQPVQPIQPLSINQLRTPVSAISAGSAPIPRKTLTDNDRKRMCQYADDQPNAKQKEIGALFGVERSTVSKVLQQKDKYLTQEDCKKSVKRAKGRSPDIERALAVWAKNQERKSLHLTDELIRDKALAFSAATTTTPSPDNHHVLSPLWLEKFKLKHNLMGARSRKSSLAPEDAEDFSTCHTPGAASSSSSPRASGPTSLLDLDSARSADSFKHESPDDYLDYTASHDAFHSQSETSLNSAFNDTALSSFSLAPLSPTSPFEAMALQTPRRIFPATGNGNSQRPRSQTVPQLDQYMIAPAPTEAATQNHSLEALDSPMEEGSEATIGIGDTLQPCNIPQHHNLAGDKAPFAMPEMMRTSPLPAHVLTPGSGRYLASTVHGFSIPMATTPEEALQALEVAHSFFQQQPSSFLEYDESLIMGKLMERLRLHLRSHSISG</sequence>
<keyword evidence="1" id="KW-0238">DNA-binding</keyword>
<dbReference type="GO" id="GO:0005634">
    <property type="term" value="C:nucleus"/>
    <property type="evidence" value="ECO:0007669"/>
    <property type="project" value="TreeGrafter"/>
</dbReference>
<dbReference type="EMBL" id="QWIN01000014">
    <property type="protein sequence ID" value="RMY62354.1"/>
    <property type="molecule type" value="Genomic_DNA"/>
</dbReference>
<name>A0A3M7DDR3_HORWE</name>
<dbReference type="SUPFAM" id="SSF46689">
    <property type="entry name" value="Homeodomain-like"/>
    <property type="match status" value="2"/>
</dbReference>
<comment type="caution">
    <text evidence="5">The sequence shown here is derived from an EMBL/GenBank/DDBJ whole genome shotgun (WGS) entry which is preliminary data.</text>
</comment>